<feature type="repeat" description="ANK" evidence="3">
    <location>
        <begin position="1165"/>
        <end position="1196"/>
    </location>
</feature>
<feature type="repeat" description="ANK" evidence="3">
    <location>
        <begin position="593"/>
        <end position="625"/>
    </location>
</feature>
<feature type="repeat" description="ANK" evidence="3">
    <location>
        <begin position="1962"/>
        <end position="1998"/>
    </location>
</feature>
<dbReference type="SUPFAM" id="SSF48403">
    <property type="entry name" value="Ankyrin repeat"/>
    <property type="match status" value="4"/>
</dbReference>
<dbReference type="PROSITE" id="PS50837">
    <property type="entry name" value="NACHT"/>
    <property type="match status" value="1"/>
</dbReference>
<dbReference type="EMBL" id="MTQA01000776">
    <property type="protein sequence ID" value="PNP51913.1"/>
    <property type="molecule type" value="Genomic_DNA"/>
</dbReference>
<evidence type="ECO:0000256" key="3">
    <source>
        <dbReference type="PROSITE-ProRule" id="PRU00023"/>
    </source>
</evidence>
<dbReference type="Pfam" id="PF00023">
    <property type="entry name" value="Ank"/>
    <property type="match status" value="4"/>
</dbReference>
<evidence type="ECO:0000313" key="6">
    <source>
        <dbReference type="EMBL" id="PNP51913.1"/>
    </source>
</evidence>
<keyword evidence="7" id="KW-1185">Reference proteome</keyword>
<evidence type="ECO:0000256" key="1">
    <source>
        <dbReference type="ARBA" id="ARBA00022737"/>
    </source>
</evidence>
<evidence type="ECO:0000256" key="4">
    <source>
        <dbReference type="SAM" id="MobiDB-lite"/>
    </source>
</evidence>
<dbReference type="InterPro" id="IPR036770">
    <property type="entry name" value="Ankyrin_rpt-contain_sf"/>
</dbReference>
<dbReference type="PANTHER" id="PTHR24198:SF165">
    <property type="entry name" value="ANKYRIN REPEAT-CONTAINING PROTEIN-RELATED"/>
    <property type="match status" value="1"/>
</dbReference>
<dbReference type="InterPro" id="IPR002110">
    <property type="entry name" value="Ankyrin_rpt"/>
</dbReference>
<dbReference type="STRING" id="42673.A0A2K0U2A6"/>
<dbReference type="SMART" id="SM00248">
    <property type="entry name" value="ANK"/>
    <property type="match status" value="21"/>
</dbReference>
<feature type="repeat" description="ANK" evidence="3">
    <location>
        <begin position="740"/>
        <end position="772"/>
    </location>
</feature>
<accession>A0A2K0U2A6</accession>
<feature type="repeat" description="ANK" evidence="3">
    <location>
        <begin position="820"/>
        <end position="851"/>
    </location>
</feature>
<organism evidence="6 7">
    <name type="scientific">Gibberella nygamai</name>
    <name type="common">Bean root rot disease fungus</name>
    <name type="synonym">Fusarium nygamai</name>
    <dbReference type="NCBI Taxonomy" id="42673"/>
    <lineage>
        <taxon>Eukaryota</taxon>
        <taxon>Fungi</taxon>
        <taxon>Dikarya</taxon>
        <taxon>Ascomycota</taxon>
        <taxon>Pezizomycotina</taxon>
        <taxon>Sordariomycetes</taxon>
        <taxon>Hypocreomycetidae</taxon>
        <taxon>Hypocreales</taxon>
        <taxon>Nectriaceae</taxon>
        <taxon>Fusarium</taxon>
        <taxon>Fusarium fujikuroi species complex</taxon>
    </lineage>
</organism>
<feature type="repeat" description="ANK" evidence="3">
    <location>
        <begin position="627"/>
        <end position="653"/>
    </location>
</feature>
<dbReference type="Pfam" id="PF12796">
    <property type="entry name" value="Ank_2"/>
    <property type="match status" value="3"/>
</dbReference>
<dbReference type="Gene3D" id="3.40.50.300">
    <property type="entry name" value="P-loop containing nucleotide triphosphate hydrolases"/>
    <property type="match status" value="1"/>
</dbReference>
<feature type="repeat" description="ANK" evidence="3">
    <location>
        <begin position="924"/>
        <end position="958"/>
    </location>
</feature>
<keyword evidence="2 3" id="KW-0040">ANK repeat</keyword>
<feature type="region of interest" description="Disordered" evidence="4">
    <location>
        <begin position="1308"/>
        <end position="1347"/>
    </location>
</feature>
<sequence>MSLNEQDTAFVDASVNDGDIIFIDRHDISNYNPGQIMPESPEHIRKIRSWLQPTSYDDVGGEYRKHLTSHLSGTGAWLTSSDEYQEWLQGDGDGEGLLWVKGIPGSGKSVMAAKLIDELARSNPGSPVLFFFFRQIIEANHKPQALLRDWMDQLLEYSPPLQKQLMTYVKANRPVDTVSMEDLWKDLRAALAGLPGKAFCVADALDEMDQGHGMDMFLKELASLGQWRPGAVKVLMTSRPVPIVERPLRMAPCFHLRLQESLVDVDISTYVEYTLSTCESPIQASDKQLIRDAVPGRANGLFLYAKLAMDAFLQPGADIDQVLLHLPVDLNALYNNLLEEHARRSNVPAEIQCLILQAITHTARPLRLLELATMVQCVSPDGPNGSKQDLKATKDLIRAACGPLLEILPDETVSVIHHSFTEFLKGITRLDDGCSGYPILQLGSAHSKLALACLRYLQTGCLDGVDAVIKQRRGFIGWTYLSSWNLGDGFSNLIPEPDVQMRLEHPFVEYTVGYWHHHVNRSEAAGHDQTQVNTEIGKFLGDGKTMKAWLQLSWADYSDEARITQLHIAARAGFVSYAEQLLGSTEVDVRDSLGKTPLWWAATEGHEEVIRMLVAAGANPDQGELQCGLRPLHRAAIRNHYAAVKVLLEAGADPLPPKPNRDRGMANPYYRSIDYEYVGDSPLQAACLNGCLETLDVLLSYIQDIDLTQRALAWAAGGGQSKVVASLLQRPGVDVNLKVDGATPIYLACKAYSVVTIEILLQAGADPSIRCEEGHHLNCLHQICHVGASCIPNYADADVLSKTFSLLIQHGVGVNDRTSSGMTALHGAVAGSSVLTQLLVDAGADANARDHEGTTPLYMMRGHTDPFRTPVDPMVILIEQGRADINNIRADGDTVLHWMLGELSAERVLRFLEYGPECNVLDRRGNSPLHKALGRFAEFPAVIEGLLKAGADPNMKNRDGLAPLLCLRGNANCSPKIVDILLGAGADLNTVDRDGKTMLFRMLPTGRLLWHDKEALEKLRDLVNRGASMSTRDFKGRTILHEIVQTISSLATRYQDKGMPRKPDLDILADLELDVKAIDHAGNGLLHELASREDNHDRGSGLVPLWEYLDAMGLNLEQKNNAGRTPLHILCTNDGLPPRFLGKGRIMPIDLLISRAKNLNDTDNHGITPLHIAATRGELYTKKLLDAGADPTACTREGLTALHLASRCGQSNVVGILLAALGREAPAAASNPSQPGESGARLMRNPVKGVNAKAYGRDEITPLFYACRSGRPETVALLIRAGADVRTGRDLQACVGFEGEGRLWKSCQGSGNGGQGNEDGRLLLDNPRPVSPRKRRYREPKSPDVGMSINETSRIEEILEMLVTAGADLSQLGRHGNADGLIDQAVASGRDYTARCLREVRDKYLSGLVTANQESAASMLSGIMHHFLKEASVQTLNVSGLVERGAANQELFRYFLSRREYYLVEELARLGADFLHVSSDEQLCNLAILVRGGLSSLVEKIGDLLVAESRLNKADWHAFGDDTRPGLWFAKRDILDPKDVPVPFLLEAVQRELPNLDMMRLLVEKFRVDINELRFGLGSVRIPRGMRHTLVPTDSALHYAARGYSWWHAHQALPYLLKAGADINVRSYDEDTPLHMALWGAGYPDRLGPFAKDAARILVENGADVNAVGNEGRNCLACAADDVDMIRLLVSHGATVTAEAMFAAIDAKNVTGVKELLSLGANASMRPGKLLGGEFDAEGRRIRPHSYGVTRLMGVPLHHEVFPLYHAGMAPSLRWWRDPGDFAEELEFDMQIVQVLLDQGADPFDKFLSRINEQWEASSVSDTAKDTPSIEVPEAHRECTILHELLLAGSLVDPFLSLPGLDVNHRDAKGRTLLLAACEGSQGPDVELGSHEKEADRDGHVTMFQRLISLGAELRARDNSGRNVLHHMISGNGFETTFYAFKDSLASILREGPALIHQTDDGGQTPLHYAVSRADTSRDTRAAQALLSAGADPLVVDKNGNSLLHVLAKSLVAPAQLVLFQNLARRGADINGRNTGGETPLFIFCKHDKSEPKGVHNDEWKDVSDKDALLVLHELGADFFTRDAKGRGLLHVAARKNAKCFKELMDAGLDAMLEDEAQQTAIDVAAVSGNQDVLQLFEKNGRSRQ</sequence>
<feature type="repeat" description="ANK" evidence="3">
    <location>
        <begin position="1629"/>
        <end position="1670"/>
    </location>
</feature>
<gene>
    <name evidence="6" type="ORF">FNYG_15873</name>
</gene>
<protein>
    <recommendedName>
        <fullName evidence="5">NACHT domain-containing protein</fullName>
    </recommendedName>
</protein>
<dbReference type="PROSITE" id="PS50297">
    <property type="entry name" value="ANK_REP_REGION"/>
    <property type="match status" value="7"/>
</dbReference>
<feature type="repeat" description="ANK" evidence="3">
    <location>
        <begin position="1197"/>
        <end position="1218"/>
    </location>
</feature>
<dbReference type="PRINTS" id="PR01415">
    <property type="entry name" value="ANKYRIN"/>
</dbReference>
<dbReference type="PROSITE" id="PS50088">
    <property type="entry name" value="ANK_REPEAT"/>
    <property type="match status" value="11"/>
</dbReference>
<feature type="repeat" description="ANK" evidence="3">
    <location>
        <begin position="1258"/>
        <end position="1290"/>
    </location>
</feature>
<dbReference type="PANTHER" id="PTHR24198">
    <property type="entry name" value="ANKYRIN REPEAT AND PROTEIN KINASE DOMAIN-CONTAINING PROTEIN"/>
    <property type="match status" value="1"/>
</dbReference>
<dbReference type="SUPFAM" id="SSF52540">
    <property type="entry name" value="P-loop containing nucleoside triphosphate hydrolases"/>
    <property type="match status" value="1"/>
</dbReference>
<dbReference type="InterPro" id="IPR007111">
    <property type="entry name" value="NACHT_NTPase"/>
</dbReference>
<comment type="caution">
    <text evidence="6">The sequence shown here is derived from an EMBL/GenBank/DDBJ whole genome shotgun (WGS) entry which is preliminary data.</text>
</comment>
<dbReference type="OrthoDB" id="21416at2759"/>
<evidence type="ECO:0000259" key="5">
    <source>
        <dbReference type="PROSITE" id="PS50837"/>
    </source>
</evidence>
<keyword evidence="1" id="KW-0677">Repeat</keyword>
<name>A0A2K0U2A6_GIBNY</name>
<reference evidence="6 7" key="1">
    <citation type="submission" date="2017-06" db="EMBL/GenBank/DDBJ databases">
        <title>Genome of Fusarium nygamai isolate CS10214.</title>
        <authorList>
            <person name="Gardiner D.M."/>
            <person name="Obanor F."/>
            <person name="Kazan K."/>
        </authorList>
    </citation>
    <scope>NUCLEOTIDE SEQUENCE [LARGE SCALE GENOMIC DNA]</scope>
    <source>
        <strain evidence="6 7">CS10214</strain>
    </source>
</reference>
<feature type="repeat" description="ANK" evidence="3">
    <location>
        <begin position="959"/>
        <end position="993"/>
    </location>
</feature>
<dbReference type="Proteomes" id="UP000236664">
    <property type="component" value="Unassembled WGS sequence"/>
</dbReference>
<dbReference type="Pfam" id="PF24883">
    <property type="entry name" value="NPHP3_N"/>
    <property type="match status" value="1"/>
</dbReference>
<dbReference type="InterPro" id="IPR027417">
    <property type="entry name" value="P-loop_NTPase"/>
</dbReference>
<proteinExistence type="predicted"/>
<evidence type="ECO:0000313" key="7">
    <source>
        <dbReference type="Proteomes" id="UP000236664"/>
    </source>
</evidence>
<dbReference type="Gene3D" id="1.25.40.20">
    <property type="entry name" value="Ankyrin repeat-containing domain"/>
    <property type="match status" value="9"/>
</dbReference>
<dbReference type="InterPro" id="IPR056884">
    <property type="entry name" value="NPHP3-like_N"/>
</dbReference>
<evidence type="ECO:0000256" key="2">
    <source>
        <dbReference type="ARBA" id="ARBA00023043"/>
    </source>
</evidence>
<feature type="domain" description="NACHT" evidence="5">
    <location>
        <begin position="96"/>
        <end position="240"/>
    </location>
</feature>